<name>A0A8H4EZN4_MUCCL</name>
<sequence>MYFEKPVLILSVLLGIAASLVTANVQGEFEQQHMNEAHQIEVTDEVTFFKLHDVDGDGFWDEKELQSMYGLERDIDPNTSHIKKIIDRVYEEMDMNKDRFISMDEYITAKLPSITAREEKLEKEYRKKAPPPPPPAKNSKRDATSGKKAEPVVKNKRSSSKNVEGVIPNKFRA</sequence>
<dbReference type="PANTHER" id="PTHR19237:SF20">
    <property type="entry name" value="NUCLEOBINDIN 1"/>
    <property type="match status" value="1"/>
</dbReference>
<comment type="caution">
    <text evidence="6">The sequence shown here is derived from an EMBL/GenBank/DDBJ whole genome shotgun (WGS) entry which is preliminary data.</text>
</comment>
<dbReference type="SUPFAM" id="SSF47473">
    <property type="entry name" value="EF-hand"/>
    <property type="match status" value="1"/>
</dbReference>
<dbReference type="GO" id="GO:0070062">
    <property type="term" value="C:extracellular exosome"/>
    <property type="evidence" value="ECO:0007669"/>
    <property type="project" value="TreeGrafter"/>
</dbReference>
<feature type="domain" description="EF-hand" evidence="5">
    <location>
        <begin position="48"/>
        <end position="108"/>
    </location>
</feature>
<feature type="region of interest" description="Disordered" evidence="3">
    <location>
        <begin position="119"/>
        <end position="173"/>
    </location>
</feature>
<protein>
    <recommendedName>
        <fullName evidence="5">EF-hand domain-containing protein</fullName>
    </recommendedName>
</protein>
<dbReference type="InterPro" id="IPR011992">
    <property type="entry name" value="EF-hand-dom_pair"/>
</dbReference>
<accession>A0A8H4EZN4</accession>
<feature type="signal peptide" evidence="4">
    <location>
        <begin position="1"/>
        <end position="23"/>
    </location>
</feature>
<dbReference type="InterPro" id="IPR040250">
    <property type="entry name" value="Nucleobindin"/>
</dbReference>
<evidence type="ECO:0000313" key="6">
    <source>
        <dbReference type="EMBL" id="KAF1800551.1"/>
    </source>
</evidence>
<evidence type="ECO:0000256" key="1">
    <source>
        <dbReference type="ARBA" id="ARBA00022729"/>
    </source>
</evidence>
<feature type="compositionally biased region" description="Basic and acidic residues" evidence="3">
    <location>
        <begin position="139"/>
        <end position="153"/>
    </location>
</feature>
<dbReference type="EMBL" id="JAAECE010000005">
    <property type="protein sequence ID" value="KAF1800551.1"/>
    <property type="molecule type" value="Genomic_DNA"/>
</dbReference>
<evidence type="ECO:0000256" key="4">
    <source>
        <dbReference type="SAM" id="SignalP"/>
    </source>
</evidence>
<dbReference type="Gene3D" id="1.10.238.10">
    <property type="entry name" value="EF-hand"/>
    <property type="match status" value="1"/>
</dbReference>
<dbReference type="GO" id="GO:0005509">
    <property type="term" value="F:calcium ion binding"/>
    <property type="evidence" value="ECO:0007669"/>
    <property type="project" value="InterPro"/>
</dbReference>
<gene>
    <name evidence="6" type="ORF">FB192DRAFT_1381256</name>
</gene>
<feature type="chain" id="PRO_5034883960" description="EF-hand domain-containing protein" evidence="4">
    <location>
        <begin position="24"/>
        <end position="173"/>
    </location>
</feature>
<dbReference type="InterPro" id="IPR018247">
    <property type="entry name" value="EF_Hand_1_Ca_BS"/>
</dbReference>
<dbReference type="AlphaFoldDB" id="A0A8H4EZN4"/>
<evidence type="ECO:0000256" key="3">
    <source>
        <dbReference type="SAM" id="MobiDB-lite"/>
    </source>
</evidence>
<keyword evidence="1 4" id="KW-0732">Signal</keyword>
<organism evidence="6 7">
    <name type="scientific">Mucor circinelloides f. lusitanicus</name>
    <name type="common">Mucor racemosus var. lusitanicus</name>
    <dbReference type="NCBI Taxonomy" id="29924"/>
    <lineage>
        <taxon>Eukaryota</taxon>
        <taxon>Fungi</taxon>
        <taxon>Fungi incertae sedis</taxon>
        <taxon>Mucoromycota</taxon>
        <taxon>Mucoromycotina</taxon>
        <taxon>Mucoromycetes</taxon>
        <taxon>Mucorales</taxon>
        <taxon>Mucorineae</taxon>
        <taxon>Mucoraceae</taxon>
        <taxon>Mucor</taxon>
    </lineage>
</organism>
<evidence type="ECO:0000256" key="2">
    <source>
        <dbReference type="ARBA" id="ARBA00022837"/>
    </source>
</evidence>
<dbReference type="PANTHER" id="PTHR19237">
    <property type="entry name" value="NUCLEOBINDIN"/>
    <property type="match status" value="1"/>
</dbReference>
<dbReference type="Pfam" id="PF13499">
    <property type="entry name" value="EF-hand_7"/>
    <property type="match status" value="1"/>
</dbReference>
<dbReference type="Proteomes" id="UP000469890">
    <property type="component" value="Unassembled WGS sequence"/>
</dbReference>
<keyword evidence="2" id="KW-0106">Calcium</keyword>
<dbReference type="InterPro" id="IPR002048">
    <property type="entry name" value="EF_hand_dom"/>
</dbReference>
<dbReference type="PROSITE" id="PS00018">
    <property type="entry name" value="EF_HAND_1"/>
    <property type="match status" value="1"/>
</dbReference>
<proteinExistence type="predicted"/>
<evidence type="ECO:0000313" key="7">
    <source>
        <dbReference type="Proteomes" id="UP000469890"/>
    </source>
</evidence>
<reference evidence="6 7" key="1">
    <citation type="submission" date="2019-09" db="EMBL/GenBank/DDBJ databases">
        <authorList>
            <consortium name="DOE Joint Genome Institute"/>
            <person name="Mondo S.J."/>
            <person name="Navarro-Mendoza M.I."/>
            <person name="Perez-Arques C."/>
            <person name="Panchal S."/>
            <person name="Nicolas F.E."/>
            <person name="Ganguly P."/>
            <person name="Pangilinan J."/>
            <person name="Grigoriev I."/>
            <person name="Heitman J."/>
            <person name="Sanya K."/>
            <person name="Garre V."/>
        </authorList>
    </citation>
    <scope>NUCLEOTIDE SEQUENCE [LARGE SCALE GENOMIC DNA]</scope>
    <source>
        <strain evidence="6 7">MU402</strain>
    </source>
</reference>
<dbReference type="GO" id="GO:0005793">
    <property type="term" value="C:endoplasmic reticulum-Golgi intermediate compartment"/>
    <property type="evidence" value="ECO:0007669"/>
    <property type="project" value="TreeGrafter"/>
</dbReference>
<evidence type="ECO:0000259" key="5">
    <source>
        <dbReference type="Pfam" id="PF13499"/>
    </source>
</evidence>